<evidence type="ECO:0000256" key="2">
    <source>
        <dbReference type="ARBA" id="ARBA00023027"/>
    </source>
</evidence>
<dbReference type="InterPro" id="IPR006115">
    <property type="entry name" value="6PGDH_NADP-bd"/>
</dbReference>
<comment type="caution">
    <text evidence="5">The sequence shown here is derived from an EMBL/GenBank/DDBJ whole genome shotgun (WGS) entry which is preliminary data.</text>
</comment>
<feature type="domain" description="3-hydroxyisobutyrate dehydrogenase-like NAD-binding" evidence="4">
    <location>
        <begin position="165"/>
        <end position="283"/>
    </location>
</feature>
<evidence type="ECO:0000259" key="3">
    <source>
        <dbReference type="Pfam" id="PF03446"/>
    </source>
</evidence>
<dbReference type="Gene3D" id="1.10.1040.10">
    <property type="entry name" value="N-(1-d-carboxylethyl)-l-norvaline Dehydrogenase, domain 2"/>
    <property type="match status" value="1"/>
</dbReference>
<organism evidence="5 6">
    <name type="scientific">Acidocella aquatica</name>
    <dbReference type="NCBI Taxonomy" id="1922313"/>
    <lineage>
        <taxon>Bacteria</taxon>
        <taxon>Pseudomonadati</taxon>
        <taxon>Pseudomonadota</taxon>
        <taxon>Alphaproteobacteria</taxon>
        <taxon>Acetobacterales</taxon>
        <taxon>Acidocellaceae</taxon>
        <taxon>Acidocella</taxon>
    </lineage>
</organism>
<dbReference type="Proteomes" id="UP001156641">
    <property type="component" value="Unassembled WGS sequence"/>
</dbReference>
<dbReference type="Pfam" id="PF14833">
    <property type="entry name" value="NAD_binding_11"/>
    <property type="match status" value="1"/>
</dbReference>
<keyword evidence="1" id="KW-0560">Oxidoreductase</keyword>
<dbReference type="EMBL" id="BSOS01000065">
    <property type="protein sequence ID" value="GLR67265.1"/>
    <property type="molecule type" value="Genomic_DNA"/>
</dbReference>
<sequence>MQQVGFIGVGAMGGAIAACLLKKGVPVLAYDRNPAVLAALQQKGATAAASVREVVDQAEIVFACLPTVDICKTVAFGPGGVAEGQKVKIYIETSTLGGAAAVEIAEGLAKHGITLLDTPVVGGTMAAEAGNLGVLTAGPAEAFERAKFALEAFAGRLFYLGPNAGMGQAGKVVNNAVAYACVLSTCEAVALGLKAGLDMETAVAIINQGSGANFFSQRVFPGYIMQNKFDGTGAIEIGLKDVKLFLEEAGRLHMQTPMASAVSSLQKQIIDSGAPGRDTLTIFHYFTDLAGLPRFGS</sequence>
<dbReference type="InterPro" id="IPR008927">
    <property type="entry name" value="6-PGluconate_DH-like_C_sf"/>
</dbReference>
<evidence type="ECO:0000259" key="4">
    <source>
        <dbReference type="Pfam" id="PF14833"/>
    </source>
</evidence>
<reference evidence="6" key="1">
    <citation type="journal article" date="2019" name="Int. J. Syst. Evol. Microbiol.">
        <title>The Global Catalogue of Microorganisms (GCM) 10K type strain sequencing project: providing services to taxonomists for standard genome sequencing and annotation.</title>
        <authorList>
            <consortium name="The Broad Institute Genomics Platform"/>
            <consortium name="The Broad Institute Genome Sequencing Center for Infectious Disease"/>
            <person name="Wu L."/>
            <person name="Ma J."/>
        </authorList>
    </citation>
    <scope>NUCLEOTIDE SEQUENCE [LARGE SCALE GENOMIC DNA]</scope>
    <source>
        <strain evidence="6">NBRC 112502</strain>
    </source>
</reference>
<protein>
    <submittedName>
        <fullName evidence="5">Oxidoreductase</fullName>
    </submittedName>
</protein>
<evidence type="ECO:0000256" key="1">
    <source>
        <dbReference type="ARBA" id="ARBA00023002"/>
    </source>
</evidence>
<proteinExistence type="predicted"/>
<dbReference type="InterPro" id="IPR013328">
    <property type="entry name" value="6PGD_dom2"/>
</dbReference>
<dbReference type="InterPro" id="IPR015815">
    <property type="entry name" value="HIBADH-related"/>
</dbReference>
<evidence type="ECO:0000313" key="5">
    <source>
        <dbReference type="EMBL" id="GLR67265.1"/>
    </source>
</evidence>
<dbReference type="Pfam" id="PF03446">
    <property type="entry name" value="NAD_binding_2"/>
    <property type="match status" value="1"/>
</dbReference>
<evidence type="ECO:0000313" key="6">
    <source>
        <dbReference type="Proteomes" id="UP001156641"/>
    </source>
</evidence>
<keyword evidence="6" id="KW-1185">Reference proteome</keyword>
<keyword evidence="2" id="KW-0520">NAD</keyword>
<gene>
    <name evidence="5" type="ORF">GCM10010909_19460</name>
</gene>
<dbReference type="PANTHER" id="PTHR22981:SF7">
    <property type="entry name" value="3-HYDROXYISOBUTYRATE DEHYDROGENASE, MITOCHONDRIAL"/>
    <property type="match status" value="1"/>
</dbReference>
<dbReference type="InterPro" id="IPR036291">
    <property type="entry name" value="NAD(P)-bd_dom_sf"/>
</dbReference>
<accession>A0ABQ6AB24</accession>
<dbReference type="SUPFAM" id="SSF51735">
    <property type="entry name" value="NAD(P)-binding Rossmann-fold domains"/>
    <property type="match status" value="1"/>
</dbReference>
<feature type="domain" description="6-phosphogluconate dehydrogenase NADP-binding" evidence="3">
    <location>
        <begin position="3"/>
        <end position="161"/>
    </location>
</feature>
<dbReference type="Gene3D" id="3.40.50.720">
    <property type="entry name" value="NAD(P)-binding Rossmann-like Domain"/>
    <property type="match status" value="1"/>
</dbReference>
<dbReference type="PANTHER" id="PTHR22981">
    <property type="entry name" value="3-HYDROXYISOBUTYRATE DEHYDROGENASE-RELATED"/>
    <property type="match status" value="1"/>
</dbReference>
<dbReference type="PIRSF" id="PIRSF000103">
    <property type="entry name" value="HIBADH"/>
    <property type="match status" value="1"/>
</dbReference>
<name>A0ABQ6AB24_9PROT</name>
<dbReference type="SUPFAM" id="SSF48179">
    <property type="entry name" value="6-phosphogluconate dehydrogenase C-terminal domain-like"/>
    <property type="match status" value="1"/>
</dbReference>
<dbReference type="InterPro" id="IPR029154">
    <property type="entry name" value="HIBADH-like_NADP-bd"/>
</dbReference>